<dbReference type="AlphaFoldDB" id="A0A4P6F055"/>
<dbReference type="Proteomes" id="UP000292118">
    <property type="component" value="Chromosome"/>
</dbReference>
<feature type="transmembrane region" description="Helical" evidence="1">
    <location>
        <begin position="128"/>
        <end position="149"/>
    </location>
</feature>
<evidence type="ECO:0000256" key="2">
    <source>
        <dbReference type="SAM" id="SignalP"/>
    </source>
</evidence>
<keyword evidence="1" id="KW-1133">Transmembrane helix</keyword>
<sequence>MTKNRLPRISAALLAGAFAVVPVAASVALAPSAAAIAHVEGEEVETNPVHDELGIAPLSLDLDDADADVQSDVEFIDEDGNVVDRDVDVVDRSELNRRGIDPLTEDAEPVSLEIAPISAEVGGGLPTAAIVAIAAGGVAVVGAGAGLGLRARKAKA</sequence>
<keyword evidence="1" id="KW-0812">Transmembrane</keyword>
<dbReference type="EMBL" id="CP035493">
    <property type="protein sequence ID" value="QAY68832.1"/>
    <property type="molecule type" value="Genomic_DNA"/>
</dbReference>
<feature type="chain" id="PRO_5038698847" description="Gram-positive cocci surface proteins LPxTG domain-containing protein" evidence="2">
    <location>
        <begin position="25"/>
        <end position="156"/>
    </location>
</feature>
<protein>
    <recommendedName>
        <fullName evidence="5">Gram-positive cocci surface proteins LPxTG domain-containing protein</fullName>
    </recommendedName>
</protein>
<accession>A0A4P6F055</accession>
<keyword evidence="4" id="KW-1185">Reference proteome</keyword>
<name>A0A4P6F055_9MICO</name>
<evidence type="ECO:0000256" key="1">
    <source>
        <dbReference type="SAM" id="Phobius"/>
    </source>
</evidence>
<evidence type="ECO:0000313" key="3">
    <source>
        <dbReference type="EMBL" id="QAY68832.1"/>
    </source>
</evidence>
<keyword evidence="2" id="KW-0732">Signal</keyword>
<gene>
    <name evidence="3" type="ORF">ET471_01195</name>
</gene>
<dbReference type="RefSeq" id="WP_129186234.1">
    <property type="nucleotide sequence ID" value="NZ_CP035493.1"/>
</dbReference>
<evidence type="ECO:0008006" key="5">
    <source>
        <dbReference type="Google" id="ProtNLM"/>
    </source>
</evidence>
<evidence type="ECO:0000313" key="4">
    <source>
        <dbReference type="Proteomes" id="UP000292118"/>
    </source>
</evidence>
<proteinExistence type="predicted"/>
<reference evidence="3 4" key="1">
    <citation type="submission" date="2019-01" db="EMBL/GenBank/DDBJ databases">
        <title>Genome sequencing of strain FW10M-9.</title>
        <authorList>
            <person name="Heo J."/>
            <person name="Kim S.-J."/>
            <person name="Kim J.-S."/>
            <person name="Hong S.-B."/>
            <person name="Kwon S.-W."/>
        </authorList>
    </citation>
    <scope>NUCLEOTIDE SEQUENCE [LARGE SCALE GENOMIC DNA]</scope>
    <source>
        <strain evidence="3 4">FW10M-9</strain>
    </source>
</reference>
<dbReference type="KEGG" id="xya:ET471_01195"/>
<feature type="signal peptide" evidence="2">
    <location>
        <begin position="1"/>
        <end position="24"/>
    </location>
</feature>
<keyword evidence="1" id="KW-0472">Membrane</keyword>
<organism evidence="3 4">
    <name type="scientific">Xylanimonas protaetiae</name>
    <dbReference type="NCBI Taxonomy" id="2509457"/>
    <lineage>
        <taxon>Bacteria</taxon>
        <taxon>Bacillati</taxon>
        <taxon>Actinomycetota</taxon>
        <taxon>Actinomycetes</taxon>
        <taxon>Micrococcales</taxon>
        <taxon>Promicromonosporaceae</taxon>
        <taxon>Xylanimonas</taxon>
    </lineage>
</organism>